<dbReference type="HOGENOM" id="CLU_022389_3_1_11"/>
<dbReference type="GO" id="GO:0000287">
    <property type="term" value="F:magnesium ion binding"/>
    <property type="evidence" value="ECO:0007669"/>
    <property type="project" value="UniProtKB-UniRule"/>
</dbReference>
<evidence type="ECO:0000256" key="5">
    <source>
        <dbReference type="PIRNR" id="PIRNR000485"/>
    </source>
</evidence>
<feature type="binding site" evidence="4 7">
    <location>
        <position position="435"/>
    </location>
    <ligand>
        <name>[4Fe-4S] cluster</name>
        <dbReference type="ChEBI" id="CHEBI:49883"/>
    </ligand>
</feature>
<feature type="binding site" evidence="4 7">
    <location>
        <position position="432"/>
    </location>
    <ligand>
        <name>[4Fe-4S] cluster</name>
        <dbReference type="ChEBI" id="CHEBI:49883"/>
    </ligand>
</feature>
<evidence type="ECO:0000256" key="4">
    <source>
        <dbReference type="HAMAP-Rule" id="MF_01931"/>
    </source>
</evidence>
<proteinExistence type="inferred from homology"/>
<gene>
    <name evidence="4 9" type="primary">purF</name>
    <name evidence="9" type="ordered locus">AMED_4748</name>
</gene>
<dbReference type="PROSITE" id="PS51278">
    <property type="entry name" value="GATASE_TYPE_2"/>
    <property type="match status" value="1"/>
</dbReference>
<evidence type="ECO:0000259" key="8">
    <source>
        <dbReference type="PROSITE" id="PS51278"/>
    </source>
</evidence>
<dbReference type="AlphaFoldDB" id="A0A0H3DAE6"/>
<evidence type="ECO:0000256" key="6">
    <source>
        <dbReference type="PIRSR" id="PIRSR000485-2"/>
    </source>
</evidence>
<dbReference type="InterPro" id="IPR029057">
    <property type="entry name" value="PRTase-like"/>
</dbReference>
<evidence type="ECO:0000256" key="2">
    <source>
        <dbReference type="ARBA" id="ARBA00022679"/>
    </source>
</evidence>
<sequence>MGIWARGAQIADMLTDALFALQHRGQESAGLSVGDSSGIATHRGMGLVTEALPAAATRHLSGHVGIGHVRYSTSAESSLDNAQPFAARTAAGADFALAHNGNLTMLPVPVEVGAVGGPAVERRHAQSDTRRLAALLKDEPGSLGDALARILPRTGGAYCFVGVSAGALFAARDPRGFRPLSIGRLAGGGWAVASETVALDNLGATALRDVAPGEIVEVGEHGVHSRRFGSAKPALCVFEHVYIARPDSTIGGRSVFDVRRALGVALARCAPADADLVIPVPDTARIAALGYAEGSGIPYGEGLFRSPYVNRSFIQPSPGLRRRAVRAKLSPIASAVAGRRVVVVDDSVVRANSIKHVVAILRKAGAAEVHVRVASPSVRWPCFFGVDIGTSDELVADRRSAEQIADLVNADSLGYLPAEVMLEQAHGTTGFCAACFTGEYPEE</sequence>
<keyword evidence="4 6" id="KW-0479">Metal-binding</keyword>
<dbReference type="GO" id="GO:0051539">
    <property type="term" value="F:4 iron, 4 sulfur cluster binding"/>
    <property type="evidence" value="ECO:0007669"/>
    <property type="project" value="UniProtKB-KW"/>
</dbReference>
<dbReference type="EC" id="2.4.2.14" evidence="4"/>
<dbReference type="eggNOG" id="COG0034">
    <property type="taxonomic scope" value="Bacteria"/>
</dbReference>
<comment type="cofactor">
    <cofactor evidence="4 6">
        <name>Mg(2+)</name>
        <dbReference type="ChEBI" id="CHEBI:18420"/>
    </cofactor>
    <text evidence="4 6">Binds 1 Mg(2+) ion per subunit.</text>
</comment>
<feature type="binding site" evidence="4 6">
    <location>
        <position position="345"/>
    </location>
    <ligand>
        <name>Mg(2+)</name>
        <dbReference type="ChEBI" id="CHEBI:18420"/>
    </ligand>
</feature>
<dbReference type="PANTHER" id="PTHR11907">
    <property type="entry name" value="AMIDOPHOSPHORIBOSYLTRANSFERASE"/>
    <property type="match status" value="1"/>
</dbReference>
<feature type="binding site" evidence="4 6">
    <location>
        <position position="346"/>
    </location>
    <ligand>
        <name>Mg(2+)</name>
        <dbReference type="ChEBI" id="CHEBI:18420"/>
    </ligand>
</feature>
<comment type="pathway">
    <text evidence="4 5">Purine metabolism; IMP biosynthesis via de novo pathway; N(1)-(5-phospho-D-ribosyl)glycinamide from 5-phospho-alpha-D-ribose 1-diphosphate: step 1/2.</text>
</comment>
<dbReference type="UniPathway" id="UPA00074">
    <property type="reaction ID" value="UER00124"/>
</dbReference>
<comment type="function">
    <text evidence="4">Catalyzes the formation of phosphoribosylamine from phosphoribosylpyrophosphate (PRPP) and glutamine.</text>
</comment>
<keyword evidence="3 4" id="KW-0315">Glutamine amidotransferase</keyword>
<keyword evidence="4 7" id="KW-0411">Iron-sulfur</keyword>
<dbReference type="GO" id="GO:0004044">
    <property type="term" value="F:amidophosphoribosyltransferase activity"/>
    <property type="evidence" value="ECO:0007669"/>
    <property type="project" value="UniProtKB-UniRule"/>
</dbReference>
<keyword evidence="4 6" id="KW-0460">Magnesium</keyword>
<feature type="binding site" evidence="4 6">
    <location>
        <position position="283"/>
    </location>
    <ligand>
        <name>Mg(2+)</name>
        <dbReference type="ChEBI" id="CHEBI:18420"/>
    </ligand>
</feature>
<comment type="similarity">
    <text evidence="4 5">In the C-terminal section; belongs to the purine/pyrimidine phosphoribosyltransferase family.</text>
</comment>
<evidence type="ECO:0000256" key="1">
    <source>
        <dbReference type="ARBA" id="ARBA00022676"/>
    </source>
</evidence>
<keyword evidence="4 7" id="KW-0408">Iron</keyword>
<dbReference type="PIRSF" id="PIRSF000485">
    <property type="entry name" value="Amd_phspho_trans"/>
    <property type="match status" value="1"/>
</dbReference>
<dbReference type="Proteomes" id="UP000000328">
    <property type="component" value="Chromosome"/>
</dbReference>
<dbReference type="SUPFAM" id="SSF56235">
    <property type="entry name" value="N-terminal nucleophile aminohydrolases (Ntn hydrolases)"/>
    <property type="match status" value="1"/>
</dbReference>
<dbReference type="Gene3D" id="3.60.20.10">
    <property type="entry name" value="Glutamine Phosphoribosylpyrophosphate, subunit 1, domain 1"/>
    <property type="match status" value="1"/>
</dbReference>
<keyword evidence="4 5" id="KW-0658">Purine biosynthesis</keyword>
<dbReference type="KEGG" id="amd:AMED_4748"/>
<comment type="catalytic activity">
    <reaction evidence="4 5">
        <text>5-phospho-beta-D-ribosylamine + L-glutamate + diphosphate = 5-phospho-alpha-D-ribose 1-diphosphate + L-glutamine + H2O</text>
        <dbReference type="Rhea" id="RHEA:14905"/>
        <dbReference type="ChEBI" id="CHEBI:15377"/>
        <dbReference type="ChEBI" id="CHEBI:29985"/>
        <dbReference type="ChEBI" id="CHEBI:33019"/>
        <dbReference type="ChEBI" id="CHEBI:58017"/>
        <dbReference type="ChEBI" id="CHEBI:58359"/>
        <dbReference type="ChEBI" id="CHEBI:58681"/>
        <dbReference type="EC" id="2.4.2.14"/>
    </reaction>
</comment>
<dbReference type="HAMAP" id="MF_01931">
    <property type="entry name" value="PurF"/>
    <property type="match status" value="1"/>
</dbReference>
<feature type="binding site" evidence="4 7">
    <location>
        <position position="382"/>
    </location>
    <ligand>
        <name>[4Fe-4S] cluster</name>
        <dbReference type="ChEBI" id="CHEBI:49883"/>
    </ligand>
</feature>
<organism evidence="9 10">
    <name type="scientific">Amycolatopsis mediterranei (strain U-32)</name>
    <dbReference type="NCBI Taxonomy" id="749927"/>
    <lineage>
        <taxon>Bacteria</taxon>
        <taxon>Bacillati</taxon>
        <taxon>Actinomycetota</taxon>
        <taxon>Actinomycetes</taxon>
        <taxon>Pseudonocardiales</taxon>
        <taxon>Pseudonocardiaceae</taxon>
        <taxon>Amycolatopsis</taxon>
    </lineage>
</organism>
<protein>
    <recommendedName>
        <fullName evidence="4">Amidophosphoribosyltransferase</fullName>
        <shortName evidence="4">ATase</shortName>
        <ecNumber evidence="4">2.4.2.14</ecNumber>
    </recommendedName>
    <alternativeName>
        <fullName evidence="4">Glutamine phosphoribosylpyrophosphate amidotransferase</fullName>
        <shortName evidence="4">GPATase</shortName>
    </alternativeName>
</protein>
<comment type="caution">
    <text evidence="4">Lacks conserved residue(s) required for the propagation of feature annotation.</text>
</comment>
<dbReference type="SUPFAM" id="SSF53271">
    <property type="entry name" value="PRTase-like"/>
    <property type="match status" value="1"/>
</dbReference>
<evidence type="ECO:0000313" key="9">
    <source>
        <dbReference type="EMBL" id="ADJ46514.1"/>
    </source>
</evidence>
<keyword evidence="1 4" id="KW-0328">Glycosyltransferase</keyword>
<dbReference type="InterPro" id="IPR005854">
    <property type="entry name" value="PurF"/>
</dbReference>
<accession>A0A0H3DAE6</accession>
<evidence type="ECO:0000256" key="3">
    <source>
        <dbReference type="ARBA" id="ARBA00022962"/>
    </source>
</evidence>
<name>A0A0H3DAE6_AMYMU</name>
<dbReference type="Gene3D" id="3.40.50.2020">
    <property type="match status" value="1"/>
</dbReference>
<comment type="cofactor">
    <cofactor evidence="4 7">
        <name>[4Fe-4S] cluster</name>
        <dbReference type="ChEBI" id="CHEBI:49883"/>
    </cofactor>
    <text evidence="4 7">Binds 1 [4Fe-4S] cluster per subunit.</text>
</comment>
<dbReference type="EMBL" id="CP002000">
    <property type="protein sequence ID" value="ADJ46514.1"/>
    <property type="molecule type" value="Genomic_DNA"/>
</dbReference>
<dbReference type="InterPro" id="IPR017932">
    <property type="entry name" value="GATase_2_dom"/>
</dbReference>
<keyword evidence="4" id="KW-0004">4Fe-4S</keyword>
<dbReference type="GO" id="GO:0006189">
    <property type="term" value="P:'de novo' IMP biosynthetic process"/>
    <property type="evidence" value="ECO:0007669"/>
    <property type="project" value="UniProtKB-UniRule"/>
</dbReference>
<dbReference type="GO" id="GO:0009113">
    <property type="term" value="P:purine nucleobase biosynthetic process"/>
    <property type="evidence" value="ECO:0007669"/>
    <property type="project" value="UniProtKB-UniRule"/>
</dbReference>
<dbReference type="OrthoDB" id="9801213at2"/>
<dbReference type="PATRIC" id="fig|749927.5.peg.4910"/>
<feature type="domain" description="Glutamine amidotransferase type-2" evidence="8">
    <location>
        <begin position="1"/>
        <end position="221"/>
    </location>
</feature>
<dbReference type="InterPro" id="IPR029055">
    <property type="entry name" value="Ntn_hydrolases_N"/>
</dbReference>
<reference evidence="9 10" key="1">
    <citation type="journal article" date="2010" name="Cell Res.">
        <title>Complete genome sequence of the rifamycin SV-producing Amycolatopsis mediterranei U32 revealed its genetic characteristics in phylogeny and metabolism.</title>
        <authorList>
            <person name="Zhao W."/>
            <person name="Zhong Y."/>
            <person name="Yuan H."/>
            <person name="Wang J."/>
            <person name="Zheng H."/>
            <person name="Wang Y."/>
            <person name="Cen X."/>
            <person name="Xu F."/>
            <person name="Bai J."/>
            <person name="Han X."/>
            <person name="Lu G."/>
            <person name="Zhu Y."/>
            <person name="Shao Z."/>
            <person name="Yan H."/>
            <person name="Li C."/>
            <person name="Peng N."/>
            <person name="Zhang Z."/>
            <person name="Zhang Y."/>
            <person name="Lin W."/>
            <person name="Fan Y."/>
            <person name="Qin Z."/>
            <person name="Hu Y."/>
            <person name="Zhu B."/>
            <person name="Wang S."/>
            <person name="Ding X."/>
            <person name="Zhao G.P."/>
        </authorList>
    </citation>
    <scope>NUCLEOTIDE SEQUENCE [LARGE SCALE GENOMIC DNA]</scope>
    <source>
        <strain evidence="10">U-32</strain>
    </source>
</reference>
<feature type="binding site" evidence="4 7">
    <location>
        <position position="236"/>
    </location>
    <ligand>
        <name>[4Fe-4S] cluster</name>
        <dbReference type="ChEBI" id="CHEBI:49883"/>
    </ligand>
</feature>
<evidence type="ECO:0000313" key="10">
    <source>
        <dbReference type="Proteomes" id="UP000000328"/>
    </source>
</evidence>
<dbReference type="Pfam" id="PF13522">
    <property type="entry name" value="GATase_6"/>
    <property type="match status" value="1"/>
</dbReference>
<evidence type="ECO:0000256" key="7">
    <source>
        <dbReference type="PIRSR" id="PIRSR000485-3"/>
    </source>
</evidence>
<keyword evidence="2 4" id="KW-0808">Transferase</keyword>
<dbReference type="NCBIfam" id="TIGR01134">
    <property type="entry name" value="purF"/>
    <property type="match status" value="1"/>
</dbReference>